<feature type="domain" description="Anthranilate synthase component I N-terminal" evidence="1">
    <location>
        <begin position="76"/>
        <end position="146"/>
    </location>
</feature>
<dbReference type="InterPro" id="IPR019999">
    <property type="entry name" value="Anth_synth_I-like"/>
</dbReference>
<comment type="caution">
    <text evidence="2">The sequence shown here is derived from an EMBL/GenBank/DDBJ whole genome shotgun (WGS) entry which is preliminary data.</text>
</comment>
<dbReference type="Proteomes" id="UP001567538">
    <property type="component" value="Unassembled WGS sequence"/>
</dbReference>
<dbReference type="InterPro" id="IPR006805">
    <property type="entry name" value="Anth_synth_I_N"/>
</dbReference>
<sequence length="214" mass="24188">MHALTFSQRQSPVVRRVSTASNAAVSRRSRSSAVTFHLRTFPCSSLRTHSRVDEKRFIEASKTGNIIPLYKCIFSDHLTPVLAYRCLVNEDDKEAPSFLYESVEPGFRASSVGRYSVVGAQPAVEVLAKENQVTILDHISGKIIVEKFVKDPMTIPRSISELWRPQLVEDLPDAFCAYIIHWVRLDQYSSAQKAYDDGMKRLETLVSKVQDIDP</sequence>
<evidence type="ECO:0000313" key="3">
    <source>
        <dbReference type="Proteomes" id="UP001567538"/>
    </source>
</evidence>
<dbReference type="InterPro" id="IPR005801">
    <property type="entry name" value="ADC_synthase"/>
</dbReference>
<dbReference type="PANTHER" id="PTHR11236">
    <property type="entry name" value="AMINOBENZOATE/ANTHRANILATE SYNTHASE"/>
    <property type="match status" value="1"/>
</dbReference>
<keyword evidence="2" id="KW-0456">Lyase</keyword>
<dbReference type="PANTHER" id="PTHR11236:SF39">
    <property type="entry name" value="ANTHRANILATE SYNTHASE"/>
    <property type="match status" value="1"/>
</dbReference>
<gene>
    <name evidence="2" type="primary">ASA1</name>
    <name evidence="2" type="ORF">AAHA92_21634</name>
</gene>
<dbReference type="AlphaFoldDB" id="A0ABD1GL26"/>
<evidence type="ECO:0000259" key="1">
    <source>
        <dbReference type="Pfam" id="PF04715"/>
    </source>
</evidence>
<dbReference type="EMBL" id="JBEAFC010000008">
    <property type="protein sequence ID" value="KAL1544831.1"/>
    <property type="molecule type" value="Genomic_DNA"/>
</dbReference>
<dbReference type="EC" id="4.1.3.27" evidence="2"/>
<dbReference type="SUPFAM" id="SSF56322">
    <property type="entry name" value="ADC synthase"/>
    <property type="match status" value="1"/>
</dbReference>
<keyword evidence="3" id="KW-1185">Reference proteome</keyword>
<protein>
    <submittedName>
        <fullName evidence="2">ASTRA complex subunit</fullName>
        <ecNumber evidence="2">4.1.3.27</ecNumber>
    </submittedName>
</protein>
<reference evidence="2 3" key="1">
    <citation type="submission" date="2024-06" db="EMBL/GenBank/DDBJ databases">
        <title>A chromosome level genome sequence of Diviner's sage (Salvia divinorum).</title>
        <authorList>
            <person name="Ford S.A."/>
            <person name="Ro D.-K."/>
            <person name="Ness R.W."/>
            <person name="Phillips M.A."/>
        </authorList>
    </citation>
    <scope>NUCLEOTIDE SEQUENCE [LARGE SCALE GENOMIC DNA]</scope>
    <source>
        <strain evidence="2">SAF-2024a</strain>
        <tissue evidence="2">Leaf</tissue>
    </source>
</reference>
<proteinExistence type="predicted"/>
<dbReference type="Gene3D" id="3.60.120.10">
    <property type="entry name" value="Anthranilate synthase"/>
    <property type="match status" value="1"/>
</dbReference>
<dbReference type="GO" id="GO:0004049">
    <property type="term" value="F:anthranilate synthase activity"/>
    <property type="evidence" value="ECO:0007669"/>
    <property type="project" value="UniProtKB-EC"/>
</dbReference>
<accession>A0ABD1GL26</accession>
<dbReference type="Pfam" id="PF04715">
    <property type="entry name" value="Anth_synt_I_N"/>
    <property type="match status" value="1"/>
</dbReference>
<name>A0ABD1GL26_SALDI</name>
<organism evidence="2 3">
    <name type="scientific">Salvia divinorum</name>
    <name type="common">Maria pastora</name>
    <name type="synonym">Diviner's sage</name>
    <dbReference type="NCBI Taxonomy" id="28513"/>
    <lineage>
        <taxon>Eukaryota</taxon>
        <taxon>Viridiplantae</taxon>
        <taxon>Streptophyta</taxon>
        <taxon>Embryophyta</taxon>
        <taxon>Tracheophyta</taxon>
        <taxon>Spermatophyta</taxon>
        <taxon>Magnoliopsida</taxon>
        <taxon>eudicotyledons</taxon>
        <taxon>Gunneridae</taxon>
        <taxon>Pentapetalae</taxon>
        <taxon>asterids</taxon>
        <taxon>lamiids</taxon>
        <taxon>Lamiales</taxon>
        <taxon>Lamiaceae</taxon>
        <taxon>Nepetoideae</taxon>
        <taxon>Mentheae</taxon>
        <taxon>Salviinae</taxon>
        <taxon>Salvia</taxon>
        <taxon>Salvia subgen. Calosphace</taxon>
    </lineage>
</organism>
<evidence type="ECO:0000313" key="2">
    <source>
        <dbReference type="EMBL" id="KAL1544831.1"/>
    </source>
</evidence>